<comment type="caution">
    <text evidence="6">The sequence shown here is derived from an EMBL/GenBank/DDBJ whole genome shotgun (WGS) entry which is preliminary data.</text>
</comment>
<sequence length="362" mass="38183">MMKWWRSRQAAADTHPLVQSRESLLAILDNAPAVLLVLDEAGNVVHRNQAADRLLQQTAAAYGMEALLLLADIAKKEVRTARSFPHHVVSKLDFKGRKTYGSSDYQRIPGGYIMTWEDATDQVETEEAIRQLSQELIAASEGLTAAGQELVRTSGESAGQAETVSHSSTELSESIQEISRGVSNAAAGTTTAADSARDATRRMEQLQESSRQIGSITKLITEIAEQTKLLALNATIESARAGEAGKGFAVVASEVKDLAARTAEATAQITEMIEGIQAESTQAAEGIAGIAGLINTVAEQQTLIATTVEEQSATSAEMSRGMVAVARSGQSAATAAQTVLAAAASLEDQAARLSAIMKDTVS</sequence>
<evidence type="ECO:0000259" key="4">
    <source>
        <dbReference type="PROSITE" id="PS50111"/>
    </source>
</evidence>
<dbReference type="PANTHER" id="PTHR32089">
    <property type="entry name" value="METHYL-ACCEPTING CHEMOTAXIS PROTEIN MCPB"/>
    <property type="match status" value="1"/>
</dbReference>
<dbReference type="InterPro" id="IPR004089">
    <property type="entry name" value="MCPsignal_dom"/>
</dbReference>
<reference evidence="7" key="1">
    <citation type="journal article" date="2019" name="Int. J. Syst. Evol. Microbiol.">
        <title>The Global Catalogue of Microorganisms (GCM) 10K type strain sequencing project: providing services to taxonomists for standard genome sequencing and annotation.</title>
        <authorList>
            <consortium name="The Broad Institute Genomics Platform"/>
            <consortium name="The Broad Institute Genome Sequencing Center for Infectious Disease"/>
            <person name="Wu L."/>
            <person name="Ma J."/>
        </authorList>
    </citation>
    <scope>NUCLEOTIDE SEQUENCE [LARGE SCALE GENOMIC DNA]</scope>
    <source>
        <strain evidence="7">JCM 9373</strain>
    </source>
</reference>
<dbReference type="PROSITE" id="PS50111">
    <property type="entry name" value="CHEMOTAXIS_TRANSDUC_2"/>
    <property type="match status" value="1"/>
</dbReference>
<feature type="domain" description="PAS" evidence="5">
    <location>
        <begin position="20"/>
        <end position="55"/>
    </location>
</feature>
<dbReference type="SMART" id="SM00283">
    <property type="entry name" value="MA"/>
    <property type="match status" value="1"/>
</dbReference>
<dbReference type="SUPFAM" id="SSF58104">
    <property type="entry name" value="Methyl-accepting chemotaxis protein (MCP) signaling domain"/>
    <property type="match status" value="1"/>
</dbReference>
<gene>
    <name evidence="6" type="ORF">GCM10010466_52760</name>
</gene>
<dbReference type="SUPFAM" id="SSF55785">
    <property type="entry name" value="PYP-like sensor domain (PAS domain)"/>
    <property type="match status" value="1"/>
</dbReference>
<dbReference type="Gene3D" id="1.10.287.950">
    <property type="entry name" value="Methyl-accepting chemotaxis protein"/>
    <property type="match status" value="1"/>
</dbReference>
<dbReference type="InterPro" id="IPR035965">
    <property type="entry name" value="PAS-like_dom_sf"/>
</dbReference>
<evidence type="ECO:0000313" key="7">
    <source>
        <dbReference type="Proteomes" id="UP001500320"/>
    </source>
</evidence>
<keyword evidence="7" id="KW-1185">Reference proteome</keyword>
<dbReference type="Proteomes" id="UP001500320">
    <property type="component" value="Unassembled WGS sequence"/>
</dbReference>
<keyword evidence="1 3" id="KW-0807">Transducer</keyword>
<comment type="similarity">
    <text evidence="2">Belongs to the methyl-accepting chemotaxis (MCP) protein family.</text>
</comment>
<dbReference type="EMBL" id="BAAAUT010000050">
    <property type="protein sequence ID" value="GAA3155245.1"/>
    <property type="molecule type" value="Genomic_DNA"/>
</dbReference>
<dbReference type="RefSeq" id="WP_344864022.1">
    <property type="nucleotide sequence ID" value="NZ_BAAAUT010000050.1"/>
</dbReference>
<proteinExistence type="inferred from homology"/>
<dbReference type="Gene3D" id="3.30.450.20">
    <property type="entry name" value="PAS domain"/>
    <property type="match status" value="1"/>
</dbReference>
<evidence type="ECO:0000256" key="3">
    <source>
        <dbReference type="PROSITE-ProRule" id="PRU00284"/>
    </source>
</evidence>
<organism evidence="6 7">
    <name type="scientific">Planomonospora alba</name>
    <dbReference type="NCBI Taxonomy" id="161354"/>
    <lineage>
        <taxon>Bacteria</taxon>
        <taxon>Bacillati</taxon>
        <taxon>Actinomycetota</taxon>
        <taxon>Actinomycetes</taxon>
        <taxon>Streptosporangiales</taxon>
        <taxon>Streptosporangiaceae</taxon>
        <taxon>Planomonospora</taxon>
    </lineage>
</organism>
<evidence type="ECO:0000313" key="6">
    <source>
        <dbReference type="EMBL" id="GAA3155245.1"/>
    </source>
</evidence>
<dbReference type="PRINTS" id="PR00260">
    <property type="entry name" value="CHEMTRNSDUCR"/>
</dbReference>
<accession>A0ABP6NQD8</accession>
<name>A0ABP6NQD8_9ACTN</name>
<dbReference type="PROSITE" id="PS50112">
    <property type="entry name" value="PAS"/>
    <property type="match status" value="1"/>
</dbReference>
<dbReference type="InterPro" id="IPR004090">
    <property type="entry name" value="Chemotax_Me-accpt_rcpt"/>
</dbReference>
<evidence type="ECO:0000259" key="5">
    <source>
        <dbReference type="PROSITE" id="PS50112"/>
    </source>
</evidence>
<feature type="domain" description="Methyl-accepting transducer" evidence="4">
    <location>
        <begin position="125"/>
        <end position="347"/>
    </location>
</feature>
<dbReference type="InterPro" id="IPR000014">
    <property type="entry name" value="PAS"/>
</dbReference>
<evidence type="ECO:0000256" key="1">
    <source>
        <dbReference type="ARBA" id="ARBA00023224"/>
    </source>
</evidence>
<dbReference type="PANTHER" id="PTHR32089:SF112">
    <property type="entry name" value="LYSOZYME-LIKE PROTEIN-RELATED"/>
    <property type="match status" value="1"/>
</dbReference>
<dbReference type="Pfam" id="PF00015">
    <property type="entry name" value="MCPsignal"/>
    <property type="match status" value="1"/>
</dbReference>
<evidence type="ECO:0000256" key="2">
    <source>
        <dbReference type="ARBA" id="ARBA00029447"/>
    </source>
</evidence>
<protein>
    <submittedName>
        <fullName evidence="6">Uncharacterized protein</fullName>
    </submittedName>
</protein>